<dbReference type="InterPro" id="IPR057445">
    <property type="entry name" value="ATM_TPR"/>
</dbReference>
<accession>A0AAV5D6M5</accession>
<protein>
    <submittedName>
        <fullName evidence="2">Uncharacterized protein</fullName>
    </submittedName>
</protein>
<feature type="transmembrane region" description="Helical" evidence="1">
    <location>
        <begin position="491"/>
        <end position="516"/>
    </location>
</feature>
<evidence type="ECO:0000313" key="2">
    <source>
        <dbReference type="EMBL" id="GJN06078.1"/>
    </source>
</evidence>
<dbReference type="InterPro" id="IPR016024">
    <property type="entry name" value="ARM-type_fold"/>
</dbReference>
<dbReference type="SUPFAM" id="SSF48371">
    <property type="entry name" value="ARM repeat"/>
    <property type="match status" value="1"/>
</dbReference>
<sequence length="895" mass="99449">MDLDVMDSGEADAVTGSASGSMGGFSRLLEWKLELVSTISTFFSVLSHRTWEIMYSLMEKESDLKVRQAILLCLCKNIPASSETVSSVVDLIIDMRDRGASSLLKSAECLTQSHALLKSLRAICDGGQNTDGHSKNQDILLGLVHKATEISFTDWVFRIKLIDCICLFIYLFPDVAQDFIGSLLDMLHDPDYRVRFYLTREIVVLFQTWEGHTQLFDDVCKFKHCLTVFYFISSNVGVKLVKYSNSSPVKAREVLAVGSQPVLGIETALVTLAHLAVHSEDAEVECVFMISAAAALEPSQRELAYALFDSMSRTLGYASRSKMQEMFGYRSAEPKNFVEHCCSWLLSFLILRGNIADLNWTSKILSQPLSVIIKRHFVPIFGLSIAAKCGKSPEKDSAETVLCESLLHLAEISEFERDDLIKKHMVSIVAFLLSVSSSAHEPEIPYFSKEVIALSVKTVVDGFLDTMDDDLADTVVIDKLNVFRADRVFKVLYFIGPIMLACLFHLSFAINIVAIVKGLTVQWQRPLAGVLPPRVPPLGATPAPQGSPLGLLCVCYSMHILNLLQFLLATHQQVADASHPRHMGHRICAIEVLMDVLGHRVILESTCLHLPRPSIEFEPGQQPAKLSTLLPFPYLPFSPCVTPKGHRTFTTQVLGRQLQVVIPKLVTCCLNNEKEERSGIADSSRVFSLLHQLTVDADPLLYDYIRDLEPLPDLDCLKDIQEFHISLSSSYSSRDRFLKFVSRAPYLPPELFLLSSSCVANEASSVLADFISRVGISDVHQVVLDLPTTTLKQPLQLHCVSTSKEDKLCSDYGISDDILVGLLKLLKSYLSDESVEIIDITSQTLRGILSTARGLNALQCFDSLDRSLLMIHSRGVNIQIVEQTISGMEKYSDGE</sequence>
<dbReference type="Proteomes" id="UP001054889">
    <property type="component" value="Unassembled WGS sequence"/>
</dbReference>
<name>A0AAV5D6M5_ELECO</name>
<dbReference type="EMBL" id="BQKI01000012">
    <property type="protein sequence ID" value="GJN06078.1"/>
    <property type="molecule type" value="Genomic_DNA"/>
</dbReference>
<reference evidence="2" key="2">
    <citation type="submission" date="2021-12" db="EMBL/GenBank/DDBJ databases">
        <title>Resequencing data analysis of finger millet.</title>
        <authorList>
            <person name="Hatakeyama M."/>
            <person name="Aluri S."/>
            <person name="Balachadran M.T."/>
            <person name="Sivarajan S.R."/>
            <person name="Poveda L."/>
            <person name="Shimizu-Inatsugi R."/>
            <person name="Schlapbach R."/>
            <person name="Sreeman S.M."/>
            <person name="Shimizu K.K."/>
        </authorList>
    </citation>
    <scope>NUCLEOTIDE SEQUENCE</scope>
</reference>
<organism evidence="2 3">
    <name type="scientific">Eleusine coracana subsp. coracana</name>
    <dbReference type="NCBI Taxonomy" id="191504"/>
    <lineage>
        <taxon>Eukaryota</taxon>
        <taxon>Viridiplantae</taxon>
        <taxon>Streptophyta</taxon>
        <taxon>Embryophyta</taxon>
        <taxon>Tracheophyta</taxon>
        <taxon>Spermatophyta</taxon>
        <taxon>Magnoliopsida</taxon>
        <taxon>Liliopsida</taxon>
        <taxon>Poales</taxon>
        <taxon>Poaceae</taxon>
        <taxon>PACMAD clade</taxon>
        <taxon>Chloridoideae</taxon>
        <taxon>Cynodonteae</taxon>
        <taxon>Eleusininae</taxon>
        <taxon>Eleusine</taxon>
    </lineage>
</organism>
<reference evidence="2" key="1">
    <citation type="journal article" date="2018" name="DNA Res.">
        <title>Multiple hybrid de novo genome assembly of finger millet, an orphan allotetraploid crop.</title>
        <authorList>
            <person name="Hatakeyama M."/>
            <person name="Aluri S."/>
            <person name="Balachadran M.T."/>
            <person name="Sivarajan S.R."/>
            <person name="Patrignani A."/>
            <person name="Gruter S."/>
            <person name="Poveda L."/>
            <person name="Shimizu-Inatsugi R."/>
            <person name="Baeten J."/>
            <person name="Francoijs K.J."/>
            <person name="Nataraja K.N."/>
            <person name="Reddy Y.A.N."/>
            <person name="Phadnis S."/>
            <person name="Ravikumar R.L."/>
            <person name="Schlapbach R."/>
            <person name="Sreeman S.M."/>
            <person name="Shimizu K.K."/>
        </authorList>
    </citation>
    <scope>NUCLEOTIDE SEQUENCE</scope>
</reference>
<dbReference type="PANTHER" id="PTHR37079">
    <property type="entry name" value="SERINE/THREONINE-PROTEIN KINASE ATM"/>
    <property type="match status" value="1"/>
</dbReference>
<keyword evidence="1" id="KW-0812">Transmembrane</keyword>
<comment type="caution">
    <text evidence="2">The sequence shown here is derived from an EMBL/GenBank/DDBJ whole genome shotgun (WGS) entry which is preliminary data.</text>
</comment>
<dbReference type="InterPro" id="IPR038980">
    <property type="entry name" value="ATM_plant"/>
</dbReference>
<gene>
    <name evidence="2" type="primary">ga23765</name>
    <name evidence="2" type="ORF">PR202_ga23765</name>
</gene>
<dbReference type="GO" id="GO:0006974">
    <property type="term" value="P:DNA damage response"/>
    <property type="evidence" value="ECO:0007669"/>
    <property type="project" value="InterPro"/>
</dbReference>
<evidence type="ECO:0000313" key="3">
    <source>
        <dbReference type="Proteomes" id="UP001054889"/>
    </source>
</evidence>
<evidence type="ECO:0000256" key="1">
    <source>
        <dbReference type="SAM" id="Phobius"/>
    </source>
</evidence>
<keyword evidence="1" id="KW-1133">Transmembrane helix</keyword>
<dbReference type="AlphaFoldDB" id="A0AAV5D6M5"/>
<proteinExistence type="predicted"/>
<dbReference type="Pfam" id="PF25360">
    <property type="entry name" value="TPR_ATM"/>
    <property type="match status" value="2"/>
</dbReference>
<keyword evidence="3" id="KW-1185">Reference proteome</keyword>
<dbReference type="GO" id="GO:0004674">
    <property type="term" value="F:protein serine/threonine kinase activity"/>
    <property type="evidence" value="ECO:0007669"/>
    <property type="project" value="InterPro"/>
</dbReference>
<keyword evidence="1" id="KW-0472">Membrane</keyword>
<dbReference type="PANTHER" id="PTHR37079:SF4">
    <property type="entry name" value="SERINE_THREONINE-PROTEIN KINASE ATM"/>
    <property type="match status" value="1"/>
</dbReference>